<dbReference type="EMBL" id="PCTS01000041">
    <property type="protein sequence ID" value="PIP86270.1"/>
    <property type="molecule type" value="Genomic_DNA"/>
</dbReference>
<sequence>MNTQIKITILIFILVGVGAFWYFQSRSSFPISNGETVLQGNENKESSVKTAFDASTGIKQIVQTQREILVTDGVKHSIPLSEILSGGLSKDGIPSIDAPKFILASEATFLNDSDPGLGLTINGESRFYPYRILVWHEIVNDKVAHEPVLVTYCPLCATGIVFDRRVDGEVQEFGVSGRLWQSNLLMYNRSESEDNESLWSQVLGEAVLGVNTGEKLTIVRSDIVRFGDWKRAHPNTKILSQDTGAVRSYGRDPYGDYYTSESVSFGATFTDTRLHPKALVHGIEIGGQYKAYHDGALSGSTSSPQAGTITDTFGGMSIVVTKTDLGEIRFTANGEPLASIPVFWFSWLAVHPKTELFK</sequence>
<keyword evidence="1" id="KW-0812">Transmembrane</keyword>
<proteinExistence type="predicted"/>
<evidence type="ECO:0000313" key="2">
    <source>
        <dbReference type="EMBL" id="PIP86270.1"/>
    </source>
</evidence>
<reference evidence="2 3" key="1">
    <citation type="submission" date="2017-09" db="EMBL/GenBank/DDBJ databases">
        <title>Depth-based differentiation of microbial function through sediment-hosted aquifers and enrichment of novel symbionts in the deep terrestrial subsurface.</title>
        <authorList>
            <person name="Probst A.J."/>
            <person name="Ladd B."/>
            <person name="Jarett J.K."/>
            <person name="Geller-Mcgrath D.E."/>
            <person name="Sieber C.M."/>
            <person name="Emerson J.B."/>
            <person name="Anantharaman K."/>
            <person name="Thomas B.C."/>
            <person name="Malmstrom R."/>
            <person name="Stieglmeier M."/>
            <person name="Klingl A."/>
            <person name="Woyke T."/>
            <person name="Ryan C.M."/>
            <person name="Banfield J.F."/>
        </authorList>
    </citation>
    <scope>NUCLEOTIDE SEQUENCE [LARGE SCALE GENOMIC DNA]</scope>
    <source>
        <strain evidence="2">CG22_combo_CG10-13_8_21_14_all_43_18</strain>
    </source>
</reference>
<protein>
    <recommendedName>
        <fullName evidence="4">DUF3179 domain-containing protein</fullName>
    </recommendedName>
</protein>
<dbReference type="Proteomes" id="UP000231276">
    <property type="component" value="Unassembled WGS sequence"/>
</dbReference>
<accession>A0A2H0DXF7</accession>
<name>A0A2H0DXF7_9BACT</name>
<evidence type="ECO:0000256" key="1">
    <source>
        <dbReference type="SAM" id="Phobius"/>
    </source>
</evidence>
<dbReference type="Pfam" id="PF11376">
    <property type="entry name" value="DUF3179"/>
    <property type="match status" value="1"/>
</dbReference>
<dbReference type="InterPro" id="IPR021516">
    <property type="entry name" value="DUF3179"/>
</dbReference>
<dbReference type="AlphaFoldDB" id="A0A2H0DXF7"/>
<organism evidence="2 3">
    <name type="scientific">Candidatus Campbellbacteria bacterium CG22_combo_CG10-13_8_21_14_all_43_18</name>
    <dbReference type="NCBI Taxonomy" id="1974530"/>
    <lineage>
        <taxon>Bacteria</taxon>
        <taxon>Candidatus Campbelliibacteriota</taxon>
    </lineage>
</organism>
<keyword evidence="1" id="KW-1133">Transmembrane helix</keyword>
<keyword evidence="1" id="KW-0472">Membrane</keyword>
<evidence type="ECO:0008006" key="4">
    <source>
        <dbReference type="Google" id="ProtNLM"/>
    </source>
</evidence>
<feature type="transmembrane region" description="Helical" evidence="1">
    <location>
        <begin position="7"/>
        <end position="23"/>
    </location>
</feature>
<gene>
    <name evidence="2" type="ORF">COW82_02965</name>
</gene>
<comment type="caution">
    <text evidence="2">The sequence shown here is derived from an EMBL/GenBank/DDBJ whole genome shotgun (WGS) entry which is preliminary data.</text>
</comment>
<evidence type="ECO:0000313" key="3">
    <source>
        <dbReference type="Proteomes" id="UP000231276"/>
    </source>
</evidence>